<evidence type="ECO:0000313" key="1">
    <source>
        <dbReference type="EMBL" id="KEH29452.1"/>
    </source>
</evidence>
<evidence type="ECO:0000313" key="3">
    <source>
        <dbReference type="Proteomes" id="UP000002051"/>
    </source>
</evidence>
<dbReference type="AlphaFoldDB" id="A0A072UIG5"/>
<dbReference type="HOGENOM" id="CLU_2501320_0_0_1"/>
<dbReference type="EnsemblPlants" id="KEH29452">
    <property type="protein sequence ID" value="KEH29452"/>
    <property type="gene ID" value="MTR_4g036895"/>
</dbReference>
<keyword evidence="3" id="KW-1185">Reference proteome</keyword>
<evidence type="ECO:0000313" key="2">
    <source>
        <dbReference type="EnsemblPlants" id="KEH29452"/>
    </source>
</evidence>
<reference evidence="1 3" key="1">
    <citation type="journal article" date="2011" name="Nature">
        <title>The Medicago genome provides insight into the evolution of rhizobial symbioses.</title>
        <authorList>
            <person name="Young N.D."/>
            <person name="Debelle F."/>
            <person name="Oldroyd G.E."/>
            <person name="Geurts R."/>
            <person name="Cannon S.B."/>
            <person name="Udvardi M.K."/>
            <person name="Benedito V.A."/>
            <person name="Mayer K.F."/>
            <person name="Gouzy J."/>
            <person name="Schoof H."/>
            <person name="Van de Peer Y."/>
            <person name="Proost S."/>
            <person name="Cook D.R."/>
            <person name="Meyers B.C."/>
            <person name="Spannagl M."/>
            <person name="Cheung F."/>
            <person name="De Mita S."/>
            <person name="Krishnakumar V."/>
            <person name="Gundlach H."/>
            <person name="Zhou S."/>
            <person name="Mudge J."/>
            <person name="Bharti A.K."/>
            <person name="Murray J.D."/>
            <person name="Naoumkina M.A."/>
            <person name="Rosen B."/>
            <person name="Silverstein K.A."/>
            <person name="Tang H."/>
            <person name="Rombauts S."/>
            <person name="Zhao P.X."/>
            <person name="Zhou P."/>
            <person name="Barbe V."/>
            <person name="Bardou P."/>
            <person name="Bechner M."/>
            <person name="Bellec A."/>
            <person name="Berger A."/>
            <person name="Berges H."/>
            <person name="Bidwell S."/>
            <person name="Bisseling T."/>
            <person name="Choisne N."/>
            <person name="Couloux A."/>
            <person name="Denny R."/>
            <person name="Deshpande S."/>
            <person name="Dai X."/>
            <person name="Doyle J.J."/>
            <person name="Dudez A.M."/>
            <person name="Farmer A.D."/>
            <person name="Fouteau S."/>
            <person name="Franken C."/>
            <person name="Gibelin C."/>
            <person name="Gish J."/>
            <person name="Goldstein S."/>
            <person name="Gonzalez A.J."/>
            <person name="Green P.J."/>
            <person name="Hallab A."/>
            <person name="Hartog M."/>
            <person name="Hua A."/>
            <person name="Humphray S.J."/>
            <person name="Jeong D.H."/>
            <person name="Jing Y."/>
            <person name="Jocker A."/>
            <person name="Kenton S.M."/>
            <person name="Kim D.J."/>
            <person name="Klee K."/>
            <person name="Lai H."/>
            <person name="Lang C."/>
            <person name="Lin S."/>
            <person name="Macmil S.L."/>
            <person name="Magdelenat G."/>
            <person name="Matthews L."/>
            <person name="McCorrison J."/>
            <person name="Monaghan E.L."/>
            <person name="Mun J.H."/>
            <person name="Najar F.Z."/>
            <person name="Nicholson C."/>
            <person name="Noirot C."/>
            <person name="O'Bleness M."/>
            <person name="Paule C.R."/>
            <person name="Poulain J."/>
            <person name="Prion F."/>
            <person name="Qin B."/>
            <person name="Qu C."/>
            <person name="Retzel E.F."/>
            <person name="Riddle C."/>
            <person name="Sallet E."/>
            <person name="Samain S."/>
            <person name="Samson N."/>
            <person name="Sanders I."/>
            <person name="Saurat O."/>
            <person name="Scarpelli C."/>
            <person name="Schiex T."/>
            <person name="Segurens B."/>
            <person name="Severin A.J."/>
            <person name="Sherrier D.J."/>
            <person name="Shi R."/>
            <person name="Sims S."/>
            <person name="Singer S.R."/>
            <person name="Sinharoy S."/>
            <person name="Sterck L."/>
            <person name="Viollet A."/>
            <person name="Wang B.B."/>
            <person name="Wang K."/>
            <person name="Wang M."/>
            <person name="Wang X."/>
            <person name="Warfsmann J."/>
            <person name="Weissenbach J."/>
            <person name="White D.D."/>
            <person name="White J.D."/>
            <person name="Wiley G.B."/>
            <person name="Wincker P."/>
            <person name="Xing Y."/>
            <person name="Yang L."/>
            <person name="Yao Z."/>
            <person name="Ying F."/>
            <person name="Zhai J."/>
            <person name="Zhou L."/>
            <person name="Zuber A."/>
            <person name="Denarie J."/>
            <person name="Dixon R.A."/>
            <person name="May G.D."/>
            <person name="Schwartz D.C."/>
            <person name="Rogers J."/>
            <person name="Quetier F."/>
            <person name="Town C.D."/>
            <person name="Roe B.A."/>
        </authorList>
    </citation>
    <scope>NUCLEOTIDE SEQUENCE [LARGE SCALE GENOMIC DNA]</scope>
    <source>
        <strain evidence="1">A17</strain>
        <strain evidence="2 3">cv. Jemalong A17</strain>
    </source>
</reference>
<reference evidence="1 3" key="2">
    <citation type="journal article" date="2014" name="BMC Genomics">
        <title>An improved genome release (version Mt4.0) for the model legume Medicago truncatula.</title>
        <authorList>
            <person name="Tang H."/>
            <person name="Krishnakumar V."/>
            <person name="Bidwell S."/>
            <person name="Rosen B."/>
            <person name="Chan A."/>
            <person name="Zhou S."/>
            <person name="Gentzbittel L."/>
            <person name="Childs K.L."/>
            <person name="Yandell M."/>
            <person name="Gundlach H."/>
            <person name="Mayer K.F."/>
            <person name="Schwartz D.C."/>
            <person name="Town C.D."/>
        </authorList>
    </citation>
    <scope>GENOME REANNOTATION</scope>
    <source>
        <strain evidence="1">A17</strain>
        <strain evidence="2 3">cv. Jemalong A17</strain>
    </source>
</reference>
<gene>
    <name evidence="1" type="ordered locus">MTR_4g036895</name>
</gene>
<proteinExistence type="predicted"/>
<name>A0A072UIG5_MEDTR</name>
<protein>
    <submittedName>
        <fullName evidence="1 2">Uncharacterized protein</fullName>
    </submittedName>
</protein>
<dbReference type="Proteomes" id="UP000002051">
    <property type="component" value="Chromosome 4"/>
</dbReference>
<accession>A0A072UIG5</accession>
<reference evidence="2" key="3">
    <citation type="submission" date="2015-04" db="UniProtKB">
        <authorList>
            <consortium name="EnsemblPlants"/>
        </authorList>
    </citation>
    <scope>IDENTIFICATION</scope>
    <source>
        <strain evidence="2">cv. Jemalong A17</strain>
    </source>
</reference>
<organism evidence="1 3">
    <name type="scientific">Medicago truncatula</name>
    <name type="common">Barrel medic</name>
    <name type="synonym">Medicago tribuloides</name>
    <dbReference type="NCBI Taxonomy" id="3880"/>
    <lineage>
        <taxon>Eukaryota</taxon>
        <taxon>Viridiplantae</taxon>
        <taxon>Streptophyta</taxon>
        <taxon>Embryophyta</taxon>
        <taxon>Tracheophyta</taxon>
        <taxon>Spermatophyta</taxon>
        <taxon>Magnoliopsida</taxon>
        <taxon>eudicotyledons</taxon>
        <taxon>Gunneridae</taxon>
        <taxon>Pentapetalae</taxon>
        <taxon>rosids</taxon>
        <taxon>fabids</taxon>
        <taxon>Fabales</taxon>
        <taxon>Fabaceae</taxon>
        <taxon>Papilionoideae</taxon>
        <taxon>50 kb inversion clade</taxon>
        <taxon>NPAAA clade</taxon>
        <taxon>Hologalegina</taxon>
        <taxon>IRL clade</taxon>
        <taxon>Trifolieae</taxon>
        <taxon>Medicago</taxon>
    </lineage>
</organism>
<sequence>MGSTRHPCHEGNLNEMITKLTKRDHRQPYPIPDKNPQCCEVECLSSVDGVVEEIMNIQFHRSLPVRQGIDEVETTKRVVLDVEKET</sequence>
<dbReference type="EMBL" id="CM001220">
    <property type="protein sequence ID" value="KEH29452.1"/>
    <property type="molecule type" value="Genomic_DNA"/>
</dbReference>